<protein>
    <submittedName>
        <fullName evidence="5">LuxR C-terminal-related transcriptional regulator</fullName>
    </submittedName>
</protein>
<evidence type="ECO:0000256" key="1">
    <source>
        <dbReference type="ARBA" id="ARBA00023015"/>
    </source>
</evidence>
<organism evidence="5 6">
    <name type="scientific">Rhodococcus sovatensis</name>
    <dbReference type="NCBI Taxonomy" id="1805840"/>
    <lineage>
        <taxon>Bacteria</taxon>
        <taxon>Bacillati</taxon>
        <taxon>Actinomycetota</taxon>
        <taxon>Actinomycetes</taxon>
        <taxon>Mycobacteriales</taxon>
        <taxon>Nocardiaceae</taxon>
        <taxon>Rhodococcus</taxon>
    </lineage>
</organism>
<feature type="domain" description="HTH luxR-type" evidence="4">
    <location>
        <begin position="812"/>
        <end position="877"/>
    </location>
</feature>
<dbReference type="EMBL" id="CP147846">
    <property type="protein sequence ID" value="WXG67454.1"/>
    <property type="molecule type" value="Genomic_DNA"/>
</dbReference>
<dbReference type="RefSeq" id="WP_338887015.1">
    <property type="nucleotide sequence ID" value="NZ_CP147846.1"/>
</dbReference>
<name>A0ABZ2PES7_9NOCA</name>
<dbReference type="Gene3D" id="1.10.10.10">
    <property type="entry name" value="Winged helix-like DNA-binding domain superfamily/Winged helix DNA-binding domain"/>
    <property type="match status" value="1"/>
</dbReference>
<proteinExistence type="predicted"/>
<dbReference type="SMART" id="SM00421">
    <property type="entry name" value="HTH_LUXR"/>
    <property type="match status" value="1"/>
</dbReference>
<evidence type="ECO:0000259" key="4">
    <source>
        <dbReference type="PROSITE" id="PS50043"/>
    </source>
</evidence>
<dbReference type="PANTHER" id="PTHR44688:SF16">
    <property type="entry name" value="DNA-BINDING TRANSCRIPTIONAL ACTIVATOR DEVR_DOSR"/>
    <property type="match status" value="1"/>
</dbReference>
<keyword evidence="3" id="KW-0804">Transcription</keyword>
<evidence type="ECO:0000256" key="3">
    <source>
        <dbReference type="ARBA" id="ARBA00023163"/>
    </source>
</evidence>
<dbReference type="CDD" id="cd06170">
    <property type="entry name" value="LuxR_C_like"/>
    <property type="match status" value="1"/>
</dbReference>
<dbReference type="Pfam" id="PF25873">
    <property type="entry name" value="WHD_MalT"/>
    <property type="match status" value="1"/>
</dbReference>
<dbReference type="SUPFAM" id="SSF52540">
    <property type="entry name" value="P-loop containing nucleoside triphosphate hydrolases"/>
    <property type="match status" value="1"/>
</dbReference>
<evidence type="ECO:0000256" key="2">
    <source>
        <dbReference type="ARBA" id="ARBA00023125"/>
    </source>
</evidence>
<reference evidence="5 6" key="1">
    <citation type="submission" date="2024-03" db="EMBL/GenBank/DDBJ databases">
        <title>Natural products discovery in diverse microorganisms through a two-stage MS feature dereplication strategy.</title>
        <authorList>
            <person name="Zhang R."/>
        </authorList>
    </citation>
    <scope>NUCLEOTIDE SEQUENCE [LARGE SCALE GENOMIC DNA]</scope>
    <source>
        <strain evidence="5 6">18930</strain>
    </source>
</reference>
<dbReference type="SUPFAM" id="SSF46894">
    <property type="entry name" value="C-terminal effector domain of the bipartite response regulators"/>
    <property type="match status" value="1"/>
</dbReference>
<accession>A0ABZ2PES7</accession>
<keyword evidence="2" id="KW-0238">DNA-binding</keyword>
<dbReference type="PROSITE" id="PS50043">
    <property type="entry name" value="HTH_LUXR_2"/>
    <property type="match status" value="1"/>
</dbReference>
<dbReference type="InterPro" id="IPR011990">
    <property type="entry name" value="TPR-like_helical_dom_sf"/>
</dbReference>
<gene>
    <name evidence="5" type="ORF">WDS16_19715</name>
</gene>
<keyword evidence="6" id="KW-1185">Reference proteome</keyword>
<dbReference type="InterPro" id="IPR027417">
    <property type="entry name" value="P-loop_NTPase"/>
</dbReference>
<keyword evidence="1" id="KW-0805">Transcription regulation</keyword>
<dbReference type="PANTHER" id="PTHR44688">
    <property type="entry name" value="DNA-BINDING TRANSCRIPTIONAL ACTIVATOR DEVR_DOSR"/>
    <property type="match status" value="1"/>
</dbReference>
<dbReference type="InterPro" id="IPR016032">
    <property type="entry name" value="Sig_transdc_resp-reg_C-effctor"/>
</dbReference>
<dbReference type="Proteomes" id="UP001432000">
    <property type="component" value="Chromosome"/>
</dbReference>
<evidence type="ECO:0000313" key="6">
    <source>
        <dbReference type="Proteomes" id="UP001432000"/>
    </source>
</evidence>
<dbReference type="Pfam" id="PF00196">
    <property type="entry name" value="GerE"/>
    <property type="match status" value="1"/>
</dbReference>
<dbReference type="InterPro" id="IPR036388">
    <property type="entry name" value="WH-like_DNA-bd_sf"/>
</dbReference>
<sequence>MTTLPLSVPTPRSRIPALAEATIRRQRLLDDLDRGGRTNTVTLLTAPAGSGKTMLLVDWIESRRVSDGGSIAWLTVDETDNDLAGLRSRVASAFAQAGSPAWDSAITILLSTGDPAYADFGALLVEALESVDEHITFILDDSHLLHDPEILALLGNFLRYPPRNVRVILAGRYEPPLALQKLRLDGLVHDISASTIAFTSDEAAEMLARSGTVLDEHDLAKLMNRTEGWAAGLRLAGMTLVGSRRPSELIEDFTGTEHTVADYLVGEVLSYLPANVRTFLVETAVPDWFTTDLAERLTGENHAQDIIDGLLAQNFLIDQIPGPEPAYRYHPLMRGYLRAEIARLGAGQIRNLERVAASWFNDYRQPLQALQHSVHAGDSPTIVEILAESGLGMVLRGNGTQVLTAIDRSPVQVRRHAIAHLVNAAAFLMDGNTAPAVSILSALRRSVTTPVTDRTSRKDLDAEMLRRALEVHAAIRTGNIAAPLARAKQLDIGNSGSPELDSYTLMVVGLAELHLGLVTEAVHHLMDATANARAGNLHLTALSCLSIVAGSHFLAGQLDDSLGMVHEAREIADRHGLTDTPLYAVALSLELLVATIRAVPAQAPVPEDVWVAIGQSPDPAVADYGRRARWALQTPGDQPGHHDREWLDFDRPVIPGFEALLAPMVQRRYLTSGEIHRATELVDVTGRRLGKIGDVGLLAAEIHRLHGRLDAADNELSSIVDGTKRCINPVNTVRAFLAAASVAAARKHPIRAFDMVVHALTAAAPESMLLPFVEAGTPIRDILNHNHGRFGLLEPFADRARACVPHEARTIDRPATGTLTRRELELLRELPSWRTAEQIAADHFVSVNTIKTHLRGIYRKLEVRSRRDAIAAAHELGLL</sequence>
<dbReference type="Gene3D" id="1.25.40.10">
    <property type="entry name" value="Tetratricopeptide repeat domain"/>
    <property type="match status" value="1"/>
</dbReference>
<dbReference type="InterPro" id="IPR059106">
    <property type="entry name" value="WHD_MalT"/>
</dbReference>
<evidence type="ECO:0000313" key="5">
    <source>
        <dbReference type="EMBL" id="WXG67454.1"/>
    </source>
</evidence>
<dbReference type="Gene3D" id="3.40.50.300">
    <property type="entry name" value="P-loop containing nucleotide triphosphate hydrolases"/>
    <property type="match status" value="1"/>
</dbReference>
<dbReference type="InterPro" id="IPR000792">
    <property type="entry name" value="Tscrpt_reg_LuxR_C"/>
</dbReference>